<accession>A0AAW2WLY7</accession>
<dbReference type="AlphaFoldDB" id="A0AAW2WLY7"/>
<sequence>MALIPFSTRISIGFYNGCYIQFYLGCGVPYDRFRSKILVLDPLSSVKAYSMILRVERQRRVNLEYAEVGENSAMNTRNMEYKFHTDHKVFQKRRRPLEKRNMVCEHCSKLGHNKETCFKFHGVPECYRYLNEQKKQGMINNNRAYAATQNSEDRENAQRTDIVSELMEALKFIQTKVS</sequence>
<dbReference type="EMBL" id="JACGWJ010000001">
    <property type="protein sequence ID" value="KAL0442236.1"/>
    <property type="molecule type" value="Genomic_DNA"/>
</dbReference>
<proteinExistence type="predicted"/>
<dbReference type="PANTHER" id="PTHR34222:SF99">
    <property type="entry name" value="PROTEIN, PUTATIVE-RELATED"/>
    <property type="match status" value="1"/>
</dbReference>
<comment type="caution">
    <text evidence="1">The sequence shown here is derived from an EMBL/GenBank/DDBJ whole genome shotgun (WGS) entry which is preliminary data.</text>
</comment>
<organism evidence="1">
    <name type="scientific">Sesamum radiatum</name>
    <name type="common">Black benniseed</name>
    <dbReference type="NCBI Taxonomy" id="300843"/>
    <lineage>
        <taxon>Eukaryota</taxon>
        <taxon>Viridiplantae</taxon>
        <taxon>Streptophyta</taxon>
        <taxon>Embryophyta</taxon>
        <taxon>Tracheophyta</taxon>
        <taxon>Spermatophyta</taxon>
        <taxon>Magnoliopsida</taxon>
        <taxon>eudicotyledons</taxon>
        <taxon>Gunneridae</taxon>
        <taxon>Pentapetalae</taxon>
        <taxon>asterids</taxon>
        <taxon>lamiids</taxon>
        <taxon>Lamiales</taxon>
        <taxon>Pedaliaceae</taxon>
        <taxon>Sesamum</taxon>
    </lineage>
</organism>
<dbReference type="PANTHER" id="PTHR34222">
    <property type="entry name" value="GAG_PRE-INTEGRS DOMAIN-CONTAINING PROTEIN"/>
    <property type="match status" value="1"/>
</dbReference>
<name>A0AAW2WLY7_SESRA</name>
<reference evidence="1" key="1">
    <citation type="submission" date="2020-06" db="EMBL/GenBank/DDBJ databases">
        <authorList>
            <person name="Li T."/>
            <person name="Hu X."/>
            <person name="Zhang T."/>
            <person name="Song X."/>
            <person name="Zhang H."/>
            <person name="Dai N."/>
            <person name="Sheng W."/>
            <person name="Hou X."/>
            <person name="Wei L."/>
        </authorList>
    </citation>
    <scope>NUCLEOTIDE SEQUENCE</scope>
    <source>
        <strain evidence="1">G02</strain>
        <tissue evidence="1">Leaf</tissue>
    </source>
</reference>
<evidence type="ECO:0000313" key="1">
    <source>
        <dbReference type="EMBL" id="KAL0442236.1"/>
    </source>
</evidence>
<protein>
    <submittedName>
        <fullName evidence="1">Uncharacterized protein</fullName>
    </submittedName>
</protein>
<gene>
    <name evidence="1" type="ORF">Sradi_0162500</name>
</gene>
<reference evidence="1" key="2">
    <citation type="journal article" date="2024" name="Plant">
        <title>Genomic evolution and insights into agronomic trait innovations of Sesamum species.</title>
        <authorList>
            <person name="Miao H."/>
            <person name="Wang L."/>
            <person name="Qu L."/>
            <person name="Liu H."/>
            <person name="Sun Y."/>
            <person name="Le M."/>
            <person name="Wang Q."/>
            <person name="Wei S."/>
            <person name="Zheng Y."/>
            <person name="Lin W."/>
            <person name="Duan Y."/>
            <person name="Cao H."/>
            <person name="Xiong S."/>
            <person name="Wang X."/>
            <person name="Wei L."/>
            <person name="Li C."/>
            <person name="Ma Q."/>
            <person name="Ju M."/>
            <person name="Zhao R."/>
            <person name="Li G."/>
            <person name="Mu C."/>
            <person name="Tian Q."/>
            <person name="Mei H."/>
            <person name="Zhang T."/>
            <person name="Gao T."/>
            <person name="Zhang H."/>
        </authorList>
    </citation>
    <scope>NUCLEOTIDE SEQUENCE</scope>
    <source>
        <strain evidence="1">G02</strain>
    </source>
</reference>